<dbReference type="InterPro" id="IPR017943">
    <property type="entry name" value="Bactericidal_perm-incr_a/b_dom"/>
</dbReference>
<dbReference type="OMA" id="INDIRMC"/>
<keyword evidence="3" id="KW-1185">Reference proteome</keyword>
<feature type="region of interest" description="Disordered" evidence="1">
    <location>
        <begin position="214"/>
        <end position="240"/>
    </location>
</feature>
<dbReference type="InParanoid" id="A0A151ZAB9"/>
<evidence type="ECO:0000313" key="2">
    <source>
        <dbReference type="EMBL" id="KYQ90889.1"/>
    </source>
</evidence>
<proteinExistence type="predicted"/>
<reference evidence="2 3" key="1">
    <citation type="submission" date="2015-12" db="EMBL/GenBank/DDBJ databases">
        <title>Dictyostelia acquired genes for synthesis and detection of signals that induce cell-type specialization by lateral gene transfer from prokaryotes.</title>
        <authorList>
            <person name="Gloeckner G."/>
            <person name="Schaap P."/>
        </authorList>
    </citation>
    <scope>NUCLEOTIDE SEQUENCE [LARGE SCALE GENOMIC DNA]</scope>
    <source>
        <strain evidence="2 3">TK</strain>
    </source>
</reference>
<dbReference type="OrthoDB" id="19585at2759"/>
<dbReference type="STRING" id="361077.A0A151ZAB9"/>
<dbReference type="AlphaFoldDB" id="A0A151ZAB9"/>
<dbReference type="PANTHER" id="PTHR31138:SF11">
    <property type="match status" value="1"/>
</dbReference>
<feature type="region of interest" description="Disordered" evidence="1">
    <location>
        <begin position="866"/>
        <end position="898"/>
    </location>
</feature>
<comment type="caution">
    <text evidence="2">The sequence shown here is derived from an EMBL/GenBank/DDBJ whole genome shotgun (WGS) entry which is preliminary data.</text>
</comment>
<dbReference type="Proteomes" id="UP000076078">
    <property type="component" value="Unassembled WGS sequence"/>
</dbReference>
<sequence>MNYYNKNTNPLKSQMELNEPLQQQNRLMQQHIYMPPTDIEPLVLNEEDLNIVRLASNNALTDSQNIRDENPPKVLKQHKISSSIPVHPQVNNKEKVNLVPLQQQQPIVMAESKRVSTIRTPSRPLISPTTIINSDGPPRKSTISKNLQGFFRDIDNNNIFKIKDVPGTGDSSIGNGSSPKLIKPIPIIPGKKEEVTTITTTVNSQDNVIETTKTTTVSNTGRSTPMSISSTSSKASTSSKQLKKKNKSIFPIESNNIFNYEKPKISYKTRDFILALKEVIKDIQLLLERNDQSLKTLLSKLYMTIKELHSEGNLQILYDDVSLITEIIIRSGYFIQIFRSFFRVMNEVKNTEIFFDFLQECKKMVEIINLIIKSRGDEGQTRQIISIENDQRRILIKQMKYLIQILLKNEDLISLVQNVSYLKKQVDIAKEEQKKAFPFREMKQSLQYAPLTNEVINAVQAIVGERPNIRIFFRKIHEAYLYIKNNRRYVQVIREFTEVIRTIYSKDDPILTDEQEDRAREAMDKLEIMVLEICALPQIIDARVQLSFLFSKSNEDRLNHKLIADVKNLFYNLKADPDSNNNHINFDIFYDLKRLIIPYIIKNIHVITLPTITNLDDPVPDKKLEYKFEHIEIEITKLDPESIKFGLMGSIESIPLKLKGTIKSIVSLEINNIHLKMDNVKWMVIKHSFPKIKDSGLLNIATSEKGINLRIKLSFSEKIIESKHLCNIYKIKCELNDLDIQISKSKHNKLYKKIYKLFKHKITKMIENSIVDQIRAKITEFELIIYNLIFVEDKDKQALRELKEQNKIKRERILERIMVEIPQSEKISRRFLSNFDHTTDSIKPQYGIRRSSNASLDEFIKQNYHPKSSLDSPNLTSTKIHRRRNSQPELSFSPSLTNMSLPKQVKFQDKKIHE</sequence>
<feature type="compositionally biased region" description="Low complexity" evidence="1">
    <location>
        <begin position="223"/>
        <end position="240"/>
    </location>
</feature>
<dbReference type="Gene3D" id="3.15.10.10">
    <property type="entry name" value="Bactericidal permeability-increasing protein, domain 1"/>
    <property type="match status" value="1"/>
</dbReference>
<feature type="compositionally biased region" description="Polar residues" evidence="1">
    <location>
        <begin position="866"/>
        <end position="878"/>
    </location>
</feature>
<dbReference type="PANTHER" id="PTHR31138">
    <property type="entry name" value="CHROMOSOME 19, WHOLE GENOME SHOTGUN SEQUENCE"/>
    <property type="match status" value="1"/>
</dbReference>
<gene>
    <name evidence="2" type="ORF">DLAC_07760</name>
</gene>
<protein>
    <submittedName>
        <fullName evidence="2">Uncharacterized protein</fullName>
    </submittedName>
</protein>
<dbReference type="SUPFAM" id="SSF55394">
    <property type="entry name" value="Bactericidal permeability-increasing protein, BPI"/>
    <property type="match status" value="1"/>
</dbReference>
<evidence type="ECO:0000256" key="1">
    <source>
        <dbReference type="SAM" id="MobiDB-lite"/>
    </source>
</evidence>
<feature type="region of interest" description="Disordered" evidence="1">
    <location>
        <begin position="116"/>
        <end position="140"/>
    </location>
</feature>
<dbReference type="GO" id="GO:0008289">
    <property type="term" value="F:lipid binding"/>
    <property type="evidence" value="ECO:0007669"/>
    <property type="project" value="InterPro"/>
</dbReference>
<organism evidence="2 3">
    <name type="scientific">Tieghemostelium lacteum</name>
    <name type="common">Slime mold</name>
    <name type="synonym">Dictyostelium lacteum</name>
    <dbReference type="NCBI Taxonomy" id="361077"/>
    <lineage>
        <taxon>Eukaryota</taxon>
        <taxon>Amoebozoa</taxon>
        <taxon>Evosea</taxon>
        <taxon>Eumycetozoa</taxon>
        <taxon>Dictyostelia</taxon>
        <taxon>Dictyosteliales</taxon>
        <taxon>Raperosteliaceae</taxon>
        <taxon>Tieghemostelium</taxon>
    </lineage>
</organism>
<accession>A0A151ZAB9</accession>
<evidence type="ECO:0000313" key="3">
    <source>
        <dbReference type="Proteomes" id="UP000076078"/>
    </source>
</evidence>
<feature type="compositionally biased region" description="Polar residues" evidence="1">
    <location>
        <begin position="887"/>
        <end position="898"/>
    </location>
</feature>
<name>A0A151ZAB9_TIELA</name>
<dbReference type="EMBL" id="LODT01000035">
    <property type="protein sequence ID" value="KYQ90889.1"/>
    <property type="molecule type" value="Genomic_DNA"/>
</dbReference>